<feature type="non-terminal residue" evidence="1">
    <location>
        <position position="81"/>
    </location>
</feature>
<feature type="non-terminal residue" evidence="1">
    <location>
        <position position="1"/>
    </location>
</feature>
<proteinExistence type="predicted"/>
<protein>
    <submittedName>
        <fullName evidence="1">Uncharacterized protein</fullName>
    </submittedName>
</protein>
<organism evidence="1 2">
    <name type="scientific">Escherichia marmotae</name>
    <dbReference type="NCBI Taxonomy" id="1499973"/>
    <lineage>
        <taxon>Bacteria</taxon>
        <taxon>Pseudomonadati</taxon>
        <taxon>Pseudomonadota</taxon>
        <taxon>Gammaproteobacteria</taxon>
        <taxon>Enterobacterales</taxon>
        <taxon>Enterobacteriaceae</taxon>
        <taxon>Escherichia</taxon>
    </lineage>
</organism>
<comment type="caution">
    <text evidence="1">The sequence shown here is derived from an EMBL/GenBank/DDBJ whole genome shotgun (WGS) entry which is preliminary data.</text>
</comment>
<evidence type="ECO:0000313" key="2">
    <source>
        <dbReference type="Proteomes" id="UP001206878"/>
    </source>
</evidence>
<sequence>SITLLAEHDVNENLTLRQAINGQWGSFYLLATRATGVNAAGTTVTRRLTEGDSIYHSIDSRTEALGRFIDPLGFRHTALAG</sequence>
<dbReference type="EMBL" id="JANPXH010001375">
    <property type="protein sequence ID" value="MCR6679513.1"/>
    <property type="molecule type" value="Genomic_DNA"/>
</dbReference>
<dbReference type="Proteomes" id="UP001206878">
    <property type="component" value="Unassembled WGS sequence"/>
</dbReference>
<accession>A0AAW5N2A8</accession>
<evidence type="ECO:0000313" key="1">
    <source>
        <dbReference type="EMBL" id="MCR6679513.1"/>
    </source>
</evidence>
<gene>
    <name evidence="1" type="ORF">NVV43_29120</name>
</gene>
<name>A0AAW5N2A8_9ESCH</name>
<reference evidence="1" key="1">
    <citation type="submission" date="2022-07" db="EMBL/GenBank/DDBJ databases">
        <title>Diversity of ethanolamine utilization by human commensal Escherichia coli.</title>
        <authorList>
            <person name="Jubelin G."/>
        </authorList>
    </citation>
    <scope>NUCLEOTIDE SEQUENCE</scope>
    <source>
        <strain evidence="1">S1</strain>
    </source>
</reference>
<dbReference type="AlphaFoldDB" id="A0AAW5N2A8"/>